<sequence>MDDEKWKMFLSFGI</sequence>
<evidence type="ECO:0000313" key="1">
    <source>
        <dbReference type="EMBL" id="JAH19234.1"/>
    </source>
</evidence>
<reference evidence="1" key="1">
    <citation type="submission" date="2014-11" db="EMBL/GenBank/DDBJ databases">
        <authorList>
            <person name="Amaro Gonzalez C."/>
        </authorList>
    </citation>
    <scope>NUCLEOTIDE SEQUENCE</scope>
</reference>
<dbReference type="EMBL" id="GBXM01089343">
    <property type="protein sequence ID" value="JAH19234.1"/>
    <property type="molecule type" value="Transcribed_RNA"/>
</dbReference>
<accession>A0A0E9QR00</accession>
<proteinExistence type="predicted"/>
<name>A0A0E9QR00_ANGAN</name>
<protein>
    <submittedName>
        <fullName evidence="1">Uncharacterized protein</fullName>
    </submittedName>
</protein>
<reference evidence="1" key="2">
    <citation type="journal article" date="2015" name="Fish Shellfish Immunol.">
        <title>Early steps in the European eel (Anguilla anguilla)-Vibrio vulnificus interaction in the gills: Role of the RtxA13 toxin.</title>
        <authorList>
            <person name="Callol A."/>
            <person name="Pajuelo D."/>
            <person name="Ebbesson L."/>
            <person name="Teles M."/>
            <person name="MacKenzie S."/>
            <person name="Amaro C."/>
        </authorList>
    </citation>
    <scope>NUCLEOTIDE SEQUENCE</scope>
</reference>
<organism evidence="1">
    <name type="scientific">Anguilla anguilla</name>
    <name type="common">European freshwater eel</name>
    <name type="synonym">Muraena anguilla</name>
    <dbReference type="NCBI Taxonomy" id="7936"/>
    <lineage>
        <taxon>Eukaryota</taxon>
        <taxon>Metazoa</taxon>
        <taxon>Chordata</taxon>
        <taxon>Craniata</taxon>
        <taxon>Vertebrata</taxon>
        <taxon>Euteleostomi</taxon>
        <taxon>Actinopterygii</taxon>
        <taxon>Neopterygii</taxon>
        <taxon>Teleostei</taxon>
        <taxon>Anguilliformes</taxon>
        <taxon>Anguillidae</taxon>
        <taxon>Anguilla</taxon>
    </lineage>
</organism>